<reference evidence="2 3" key="1">
    <citation type="submission" date="2018-03" db="EMBL/GenBank/DDBJ databases">
        <title>The ancient ancestry and fast evolution of plastids.</title>
        <authorList>
            <person name="Moore K.R."/>
            <person name="Magnabosco C."/>
            <person name="Momper L."/>
            <person name="Gold D.A."/>
            <person name="Bosak T."/>
            <person name="Fournier G.P."/>
        </authorList>
    </citation>
    <scope>NUCLEOTIDE SEQUENCE [LARGE SCALE GENOMIC DNA]</scope>
    <source>
        <strain evidence="2 3">CCALA 016</strain>
    </source>
</reference>
<dbReference type="Proteomes" id="UP000239001">
    <property type="component" value="Unassembled WGS sequence"/>
</dbReference>
<feature type="region of interest" description="Disordered" evidence="1">
    <location>
        <begin position="261"/>
        <end position="293"/>
    </location>
</feature>
<dbReference type="AlphaFoldDB" id="A0A2T1LS23"/>
<reference evidence="2 3" key="2">
    <citation type="submission" date="2018-03" db="EMBL/GenBank/DDBJ databases">
        <authorList>
            <person name="Keele B.F."/>
        </authorList>
    </citation>
    <scope>NUCLEOTIDE SEQUENCE [LARGE SCALE GENOMIC DNA]</scope>
    <source>
        <strain evidence="2 3">CCALA 016</strain>
    </source>
</reference>
<dbReference type="RefSeq" id="WP_106459126.1">
    <property type="nucleotide sequence ID" value="NZ_PXOH01000041.1"/>
</dbReference>
<feature type="compositionally biased region" description="Polar residues" evidence="1">
    <location>
        <begin position="344"/>
        <end position="356"/>
    </location>
</feature>
<protein>
    <submittedName>
        <fullName evidence="2">Uncharacterized protein</fullName>
    </submittedName>
</protein>
<evidence type="ECO:0000313" key="3">
    <source>
        <dbReference type="Proteomes" id="UP000239001"/>
    </source>
</evidence>
<sequence length="367" mass="41258">MITHTLSPQSADYTSFPGSARSLSYYLLCGQDYRQQQENLTPDDFKEIREKEGKSFIDLCLKLLKQWENLDDCLQSSILAIQFPKYLSAAAAVALLKVPLDGLKNCLSQLNEFIQKQGALTSTDISKIAQLFHIKPKRYLILGEVASNNDWEFTVKKLKLKDSEQIKSLKEQAQTLATVEVLTDHIVQASDILGYDIAKLLPKPKKQFTQKDLDLATEQLTRENATLKSEKEALFLRLQFLEVQSTPKLTTEPQIEILEQSETTESVDTLEKQSTLEQFNDDEVPNKEDLSSSSLLPSFIPGMTVKVQNTNLIGKIKRKSPSGWIVKLQNGLSKIFQPEQLDVISQPSQKKNSLSKSKGFGLSPHPA</sequence>
<organism evidence="2 3">
    <name type="scientific">Aphanothece hegewaldii CCALA 016</name>
    <dbReference type="NCBI Taxonomy" id="2107694"/>
    <lineage>
        <taxon>Bacteria</taxon>
        <taxon>Bacillati</taxon>
        <taxon>Cyanobacteriota</taxon>
        <taxon>Cyanophyceae</taxon>
        <taxon>Oscillatoriophycideae</taxon>
        <taxon>Chroococcales</taxon>
        <taxon>Aphanothecaceae</taxon>
        <taxon>Aphanothece</taxon>
    </lineage>
</organism>
<evidence type="ECO:0000313" key="2">
    <source>
        <dbReference type="EMBL" id="PSF31760.1"/>
    </source>
</evidence>
<gene>
    <name evidence="2" type="ORF">C7H19_22305</name>
</gene>
<accession>A0A2T1LS23</accession>
<feature type="region of interest" description="Disordered" evidence="1">
    <location>
        <begin position="344"/>
        <end position="367"/>
    </location>
</feature>
<feature type="compositionally biased region" description="Polar residues" evidence="1">
    <location>
        <begin position="261"/>
        <end position="278"/>
    </location>
</feature>
<dbReference type="EMBL" id="PXOH01000041">
    <property type="protein sequence ID" value="PSF31760.1"/>
    <property type="molecule type" value="Genomic_DNA"/>
</dbReference>
<keyword evidence="3" id="KW-1185">Reference proteome</keyword>
<proteinExistence type="predicted"/>
<name>A0A2T1LS23_9CHRO</name>
<evidence type="ECO:0000256" key="1">
    <source>
        <dbReference type="SAM" id="MobiDB-lite"/>
    </source>
</evidence>
<comment type="caution">
    <text evidence="2">The sequence shown here is derived from an EMBL/GenBank/DDBJ whole genome shotgun (WGS) entry which is preliminary data.</text>
</comment>